<name>A0A2P2QGS7_RHIMU</name>
<proteinExistence type="predicted"/>
<evidence type="ECO:0000313" key="1">
    <source>
        <dbReference type="EMBL" id="MBX66095.1"/>
    </source>
</evidence>
<dbReference type="AlphaFoldDB" id="A0A2P2QGS7"/>
<protein>
    <submittedName>
        <fullName evidence="1">Uncharacterized protein</fullName>
    </submittedName>
</protein>
<sequence length="22" mass="2472">MNLLMNINMGASGHNILTQRSR</sequence>
<reference evidence="1" key="1">
    <citation type="submission" date="2018-02" db="EMBL/GenBank/DDBJ databases">
        <title>Rhizophora mucronata_Transcriptome.</title>
        <authorList>
            <person name="Meera S.P."/>
            <person name="Sreeshan A."/>
            <person name="Augustine A."/>
        </authorList>
    </citation>
    <scope>NUCLEOTIDE SEQUENCE</scope>
    <source>
        <tissue evidence="1">Leaf</tissue>
    </source>
</reference>
<organism evidence="1">
    <name type="scientific">Rhizophora mucronata</name>
    <name type="common">Asiatic mangrove</name>
    <dbReference type="NCBI Taxonomy" id="61149"/>
    <lineage>
        <taxon>Eukaryota</taxon>
        <taxon>Viridiplantae</taxon>
        <taxon>Streptophyta</taxon>
        <taxon>Embryophyta</taxon>
        <taxon>Tracheophyta</taxon>
        <taxon>Spermatophyta</taxon>
        <taxon>Magnoliopsida</taxon>
        <taxon>eudicotyledons</taxon>
        <taxon>Gunneridae</taxon>
        <taxon>Pentapetalae</taxon>
        <taxon>rosids</taxon>
        <taxon>fabids</taxon>
        <taxon>Malpighiales</taxon>
        <taxon>Rhizophoraceae</taxon>
        <taxon>Rhizophora</taxon>
    </lineage>
</organism>
<accession>A0A2P2QGS7</accession>
<dbReference type="EMBL" id="GGEC01085611">
    <property type="protein sequence ID" value="MBX66095.1"/>
    <property type="molecule type" value="Transcribed_RNA"/>
</dbReference>